<organism evidence="2 3">
    <name type="scientific">Panicum virgatum</name>
    <name type="common">Blackwell switchgrass</name>
    <dbReference type="NCBI Taxonomy" id="38727"/>
    <lineage>
        <taxon>Eukaryota</taxon>
        <taxon>Viridiplantae</taxon>
        <taxon>Streptophyta</taxon>
        <taxon>Embryophyta</taxon>
        <taxon>Tracheophyta</taxon>
        <taxon>Spermatophyta</taxon>
        <taxon>Magnoliopsida</taxon>
        <taxon>Liliopsida</taxon>
        <taxon>Poales</taxon>
        <taxon>Poaceae</taxon>
        <taxon>PACMAD clade</taxon>
        <taxon>Panicoideae</taxon>
        <taxon>Panicodae</taxon>
        <taxon>Paniceae</taxon>
        <taxon>Panicinae</taxon>
        <taxon>Panicum</taxon>
        <taxon>Panicum sect. Hiantes</taxon>
    </lineage>
</organism>
<proteinExistence type="predicted"/>
<sequence length="489" mass="55207">MASPSKRARAPSPAKPPRAQAPDEASAAYEDPIVLLRRRWELASVLHFLRVFEPVIKADLGLSAEEIEAALASNNRNLARIHVALLKGIPPVNKHLKDEDGWIIVTSKKLTDWWSWVAEGANPFKSNPGKEVETYKQQDPIKRLLILKALCEVRSEQNDAVWYVNDEMKKGTNISYFRKDKLGSGSNGTVYWYDGFSTIGHRLYTEDVTVGFKQNWKGKSGRLTKPDINIHWETVATNLEEFLEISEKLSRKGRSEYAIAEHLKAEIIPAVEKLQKKKERDLKRQKKKDKLLAFANSFQSRSLRNRRPVNYSYSAYDRSIEEAIRAASKAKHDSHDLGDKGANGGSDINSKQNKDGLDDAKYLSELSSGDEEDADYTDLDGGSADSDENNNASDTYRSDLEEEDVFVPRKRTRLAARLLKEPRQGLRRSQRNVKNDDEVMHPGQLTPPPMTKKTLRQRPTPVSKQPDTTLSGSEDDIAQFVADSEDESE</sequence>
<feature type="compositionally biased region" description="Polar residues" evidence="1">
    <location>
        <begin position="460"/>
        <end position="472"/>
    </location>
</feature>
<feature type="region of interest" description="Disordered" evidence="1">
    <location>
        <begin position="1"/>
        <end position="25"/>
    </location>
</feature>
<dbReference type="EMBL" id="CM029046">
    <property type="protein sequence ID" value="KAG2586573.1"/>
    <property type="molecule type" value="Genomic_DNA"/>
</dbReference>
<keyword evidence="3" id="KW-1185">Reference proteome</keyword>
<dbReference type="AlphaFoldDB" id="A0A8T0RPS3"/>
<reference evidence="2" key="1">
    <citation type="submission" date="2020-05" db="EMBL/GenBank/DDBJ databases">
        <title>WGS assembly of Panicum virgatum.</title>
        <authorList>
            <person name="Lovell J.T."/>
            <person name="Jenkins J."/>
            <person name="Shu S."/>
            <person name="Juenger T.E."/>
            <person name="Schmutz J."/>
        </authorList>
    </citation>
    <scope>NUCLEOTIDE SEQUENCE</scope>
    <source>
        <strain evidence="2">AP13</strain>
    </source>
</reference>
<feature type="compositionally biased region" description="Acidic residues" evidence="1">
    <location>
        <begin position="368"/>
        <end position="378"/>
    </location>
</feature>
<gene>
    <name evidence="2" type="ORF">PVAP13_5NG586800</name>
</gene>
<dbReference type="PANTHER" id="PTHR14296">
    <property type="entry name" value="REMODELING AND SPACING FACTOR 1"/>
    <property type="match status" value="1"/>
</dbReference>
<dbReference type="GO" id="GO:0006355">
    <property type="term" value="P:regulation of DNA-templated transcription"/>
    <property type="evidence" value="ECO:0007669"/>
    <property type="project" value="InterPro"/>
</dbReference>
<comment type="caution">
    <text evidence="2">The sequence shown here is derived from an EMBL/GenBank/DDBJ whole genome shotgun (WGS) entry which is preliminary data.</text>
</comment>
<evidence type="ECO:0008006" key="4">
    <source>
        <dbReference type="Google" id="ProtNLM"/>
    </source>
</evidence>
<feature type="compositionally biased region" description="Basic and acidic residues" evidence="1">
    <location>
        <begin position="352"/>
        <end position="362"/>
    </location>
</feature>
<dbReference type="InterPro" id="IPR028938">
    <property type="entry name" value="Rsf1-like"/>
</dbReference>
<dbReference type="GO" id="GO:0031213">
    <property type="term" value="C:RSF complex"/>
    <property type="evidence" value="ECO:0007669"/>
    <property type="project" value="InterPro"/>
</dbReference>
<dbReference type="OrthoDB" id="303107at2759"/>
<evidence type="ECO:0000256" key="1">
    <source>
        <dbReference type="SAM" id="MobiDB-lite"/>
    </source>
</evidence>
<dbReference type="PANTHER" id="PTHR14296:SF13">
    <property type="entry name" value="OS01G0180700 PROTEIN"/>
    <property type="match status" value="1"/>
</dbReference>
<evidence type="ECO:0000313" key="3">
    <source>
        <dbReference type="Proteomes" id="UP000823388"/>
    </source>
</evidence>
<feature type="region of interest" description="Disordered" evidence="1">
    <location>
        <begin position="327"/>
        <end position="489"/>
    </location>
</feature>
<evidence type="ECO:0000313" key="2">
    <source>
        <dbReference type="EMBL" id="KAG2586573.1"/>
    </source>
</evidence>
<feature type="compositionally biased region" description="Acidic residues" evidence="1">
    <location>
        <begin position="473"/>
        <end position="489"/>
    </location>
</feature>
<protein>
    <recommendedName>
        <fullName evidence="4">DDT domain-containing protein DDR4</fullName>
    </recommendedName>
</protein>
<accession>A0A8T0RPS3</accession>
<dbReference type="Proteomes" id="UP000823388">
    <property type="component" value="Chromosome 5N"/>
</dbReference>
<feature type="compositionally biased region" description="Basic and acidic residues" evidence="1">
    <location>
        <begin position="327"/>
        <end position="339"/>
    </location>
</feature>
<name>A0A8T0RPS3_PANVG</name>